<feature type="transmembrane region" description="Helical" evidence="9">
    <location>
        <begin position="403"/>
        <end position="422"/>
    </location>
</feature>
<evidence type="ECO:0000256" key="5">
    <source>
        <dbReference type="ARBA" id="ARBA00022729"/>
    </source>
</evidence>
<evidence type="ECO:0000256" key="4">
    <source>
        <dbReference type="ARBA" id="ARBA00022723"/>
    </source>
</evidence>
<dbReference type="Pfam" id="PF05751">
    <property type="entry name" value="FixH"/>
    <property type="match status" value="1"/>
</dbReference>
<dbReference type="InterPro" id="IPR032694">
    <property type="entry name" value="CopC/D"/>
</dbReference>
<evidence type="ECO:0000256" key="2">
    <source>
        <dbReference type="ARBA" id="ARBA00022475"/>
    </source>
</evidence>
<feature type="domain" description="Copper resistance protein D" evidence="12">
    <location>
        <begin position="322"/>
        <end position="421"/>
    </location>
</feature>
<evidence type="ECO:0000256" key="1">
    <source>
        <dbReference type="ARBA" id="ARBA00004651"/>
    </source>
</evidence>
<organism evidence="13 14">
    <name type="scientific">Oceanitalea stevensii</name>
    <dbReference type="NCBI Taxonomy" id="2763072"/>
    <lineage>
        <taxon>Bacteria</taxon>
        <taxon>Bacillati</taxon>
        <taxon>Actinomycetota</taxon>
        <taxon>Actinomycetes</taxon>
        <taxon>Micrococcales</taxon>
        <taxon>Bogoriellaceae</taxon>
        <taxon>Georgenia</taxon>
    </lineage>
</organism>
<dbReference type="SUPFAM" id="SSF81296">
    <property type="entry name" value="E set domains"/>
    <property type="match status" value="1"/>
</dbReference>
<evidence type="ECO:0000259" key="12">
    <source>
        <dbReference type="Pfam" id="PF05425"/>
    </source>
</evidence>
<sequence length="546" mass="55341">MTVPLLRRTVLALVATVAGVLLTLASAAPATGHATLLGTAPADGDVLTTPPAVVTLTFNEPVQADDDGVRLLDAAGDPLPAPVRAVDDTVELTVPPDLPEGSYIVDWSVVSTDGHPVGGAFTFSVGQPSTEVRDVAPSAGPSLVDLLHQGAQVFVYLGILGTSGLVLFRTVLLDPGARLVDAPVQRLTTLFAAAALGGLLLYLAADGAWRTGAGVPGLVDPGTLWDTLTGTPVGLATVVALVGLVLALGTGATPAGRALTCAGAALALLSLPLAGHSRSFGPAWLVLGSDAVHVLAGAVWFGGVLGLVITLRSSAPAGAAARTVGRFSTAALWVVLALGATGTVLAWRILPGLDALTGTGYGLTLLAKVAVVALVVVIAGWNRYRLVPRVGDDDGARARLRRTVGTEAWLILLAVALTGVLVSQSPTEGHTAPAPASAQPVAEHVALGDGMADVRVAPARVGANTVTLALHDADGAPLEPEDVPQVRLSLPEQELGPLTPTVTPAGTGRYEVAVDLPLPGEWELELSVRTSTFDNPVVVVPVEVVP</sequence>
<dbReference type="InterPro" id="IPR007348">
    <property type="entry name" value="CopC_dom"/>
</dbReference>
<proteinExistence type="predicted"/>
<keyword evidence="3 9" id="KW-0812">Transmembrane</keyword>
<comment type="caution">
    <text evidence="13">The sequence shown here is derived from an EMBL/GenBank/DDBJ whole genome shotgun (WGS) entry which is preliminary data.</text>
</comment>
<comment type="subcellular location">
    <subcellularLocation>
        <location evidence="1">Cell membrane</location>
        <topology evidence="1">Multi-pass membrane protein</topology>
    </subcellularLocation>
</comment>
<feature type="transmembrane region" description="Helical" evidence="9">
    <location>
        <begin position="327"/>
        <end position="349"/>
    </location>
</feature>
<feature type="transmembrane region" description="Helical" evidence="9">
    <location>
        <begin position="224"/>
        <end position="248"/>
    </location>
</feature>
<feature type="signal peptide" evidence="10">
    <location>
        <begin position="1"/>
        <end position="27"/>
    </location>
</feature>
<feature type="transmembrane region" description="Helical" evidence="9">
    <location>
        <begin position="153"/>
        <end position="172"/>
    </location>
</feature>
<evidence type="ECO:0000259" key="11">
    <source>
        <dbReference type="Pfam" id="PF04234"/>
    </source>
</evidence>
<dbReference type="PANTHER" id="PTHR34820">
    <property type="entry name" value="INNER MEMBRANE PROTEIN YEBZ"/>
    <property type="match status" value="1"/>
</dbReference>
<evidence type="ECO:0000256" key="3">
    <source>
        <dbReference type="ARBA" id="ARBA00022692"/>
    </source>
</evidence>
<keyword evidence="7" id="KW-0186">Copper</keyword>
<evidence type="ECO:0000256" key="9">
    <source>
        <dbReference type="SAM" id="Phobius"/>
    </source>
</evidence>
<dbReference type="PANTHER" id="PTHR34820:SF4">
    <property type="entry name" value="INNER MEMBRANE PROTEIN YEBZ"/>
    <property type="match status" value="1"/>
</dbReference>
<dbReference type="InterPro" id="IPR006311">
    <property type="entry name" value="TAT_signal"/>
</dbReference>
<keyword evidence="2" id="KW-1003">Cell membrane</keyword>
<dbReference type="InterPro" id="IPR014755">
    <property type="entry name" value="Cu-Rt/internalin_Ig-like"/>
</dbReference>
<feature type="transmembrane region" description="Helical" evidence="9">
    <location>
        <begin position="184"/>
        <end position="204"/>
    </location>
</feature>
<dbReference type="Pfam" id="PF04234">
    <property type="entry name" value="CopC"/>
    <property type="match status" value="1"/>
</dbReference>
<feature type="domain" description="CopC" evidence="11">
    <location>
        <begin position="33"/>
        <end position="125"/>
    </location>
</feature>
<dbReference type="PROSITE" id="PS51318">
    <property type="entry name" value="TAT"/>
    <property type="match status" value="1"/>
</dbReference>
<dbReference type="EMBL" id="JACSPO010000001">
    <property type="protein sequence ID" value="MBD8061467.1"/>
    <property type="molecule type" value="Genomic_DNA"/>
</dbReference>
<evidence type="ECO:0000256" key="6">
    <source>
        <dbReference type="ARBA" id="ARBA00022989"/>
    </source>
</evidence>
<dbReference type="Proteomes" id="UP000661894">
    <property type="component" value="Unassembled WGS sequence"/>
</dbReference>
<keyword evidence="8 9" id="KW-0472">Membrane</keyword>
<protein>
    <submittedName>
        <fullName evidence="13">FixH family protein</fullName>
    </submittedName>
</protein>
<evidence type="ECO:0000256" key="10">
    <source>
        <dbReference type="SAM" id="SignalP"/>
    </source>
</evidence>
<dbReference type="InterPro" id="IPR008457">
    <property type="entry name" value="Cu-R_CopD_dom"/>
</dbReference>
<reference evidence="13 14" key="1">
    <citation type="submission" date="2020-08" db="EMBL/GenBank/DDBJ databases">
        <title>A Genomic Blueprint of the Chicken Gut Microbiome.</title>
        <authorList>
            <person name="Gilroy R."/>
            <person name="Ravi A."/>
            <person name="Getino M."/>
            <person name="Pursley I."/>
            <person name="Horton D.L."/>
            <person name="Alikhan N.-F."/>
            <person name="Baker D."/>
            <person name="Gharbi K."/>
            <person name="Hall N."/>
            <person name="Watson M."/>
            <person name="Adriaenssens E.M."/>
            <person name="Foster-Nyarko E."/>
            <person name="Jarju S."/>
            <person name="Secka A."/>
            <person name="Antonio M."/>
            <person name="Oren A."/>
            <person name="Chaudhuri R."/>
            <person name="La Ragione R.M."/>
            <person name="Hildebrand F."/>
            <person name="Pallen M.J."/>
        </authorList>
    </citation>
    <scope>NUCLEOTIDE SEQUENCE [LARGE SCALE GENOMIC DNA]</scope>
    <source>
        <strain evidence="13 14">Sa1BUA1</strain>
    </source>
</reference>
<keyword evidence="6 9" id="KW-1133">Transmembrane helix</keyword>
<evidence type="ECO:0000256" key="7">
    <source>
        <dbReference type="ARBA" id="ARBA00023008"/>
    </source>
</evidence>
<keyword evidence="4" id="KW-0479">Metal-binding</keyword>
<evidence type="ECO:0000313" key="14">
    <source>
        <dbReference type="Proteomes" id="UP000661894"/>
    </source>
</evidence>
<dbReference type="InterPro" id="IPR014756">
    <property type="entry name" value="Ig_E-set"/>
</dbReference>
<dbReference type="Pfam" id="PF05425">
    <property type="entry name" value="CopD"/>
    <property type="match status" value="1"/>
</dbReference>
<feature type="transmembrane region" description="Helical" evidence="9">
    <location>
        <begin position="294"/>
        <end position="315"/>
    </location>
</feature>
<keyword evidence="14" id="KW-1185">Reference proteome</keyword>
<dbReference type="Gene3D" id="2.60.40.1220">
    <property type="match status" value="1"/>
</dbReference>
<evidence type="ECO:0000313" key="13">
    <source>
        <dbReference type="EMBL" id="MBD8061467.1"/>
    </source>
</evidence>
<accession>A0ABR8YZF5</accession>
<feature type="chain" id="PRO_5045288583" evidence="10">
    <location>
        <begin position="28"/>
        <end position="546"/>
    </location>
</feature>
<evidence type="ECO:0000256" key="8">
    <source>
        <dbReference type="ARBA" id="ARBA00023136"/>
    </source>
</evidence>
<dbReference type="InterPro" id="IPR008620">
    <property type="entry name" value="FixH"/>
</dbReference>
<feature type="transmembrane region" description="Helical" evidence="9">
    <location>
        <begin position="255"/>
        <end position="274"/>
    </location>
</feature>
<feature type="transmembrane region" description="Helical" evidence="9">
    <location>
        <begin position="361"/>
        <end position="382"/>
    </location>
</feature>
<gene>
    <name evidence="13" type="ORF">H9624_03910</name>
</gene>
<keyword evidence="5 10" id="KW-0732">Signal</keyword>
<name>A0ABR8YZF5_9MICO</name>
<dbReference type="RefSeq" id="WP_251838576.1">
    <property type="nucleotide sequence ID" value="NZ_JACSPO010000001.1"/>
</dbReference>